<evidence type="ECO:0000256" key="1">
    <source>
        <dbReference type="SAM" id="Phobius"/>
    </source>
</evidence>
<dbReference type="Proteomes" id="UP000306229">
    <property type="component" value="Chromosome"/>
</dbReference>
<keyword evidence="1" id="KW-1133">Transmembrane helix</keyword>
<feature type="transmembrane region" description="Helical" evidence="1">
    <location>
        <begin position="32"/>
        <end position="50"/>
    </location>
</feature>
<evidence type="ECO:0000313" key="3">
    <source>
        <dbReference type="Proteomes" id="UP000306229"/>
    </source>
</evidence>
<name>A0A5B7TW14_9FLAO</name>
<protein>
    <submittedName>
        <fullName evidence="2">Uncharacterized protein</fullName>
    </submittedName>
</protein>
<feature type="transmembrane region" description="Helical" evidence="1">
    <location>
        <begin position="7"/>
        <end position="26"/>
    </location>
</feature>
<proteinExistence type="predicted"/>
<keyword evidence="3" id="KW-1185">Reference proteome</keyword>
<gene>
    <name evidence="2" type="ORF">FF125_14040</name>
</gene>
<dbReference type="EMBL" id="CP040749">
    <property type="protein sequence ID" value="QCX39504.1"/>
    <property type="molecule type" value="Genomic_DNA"/>
</dbReference>
<sequence length="80" mass="9129">MNKQTTAVLLNLVLSLLVFTLIWMVMKFVVRIESNIMLIVITAFLTRIICPTITSVETRSGAQIQLKSIFSKKVYLINKK</sequence>
<accession>A0A5B7TW14</accession>
<dbReference type="OrthoDB" id="1203191at2"/>
<reference evidence="2 3" key="1">
    <citation type="submission" date="2019-05" db="EMBL/GenBank/DDBJ databases">
        <title>Algicella ahnfeltiae gen. nov., sp. nov., a novel marine bacterium of the family Flavobacteriaceae isolated from a red alga.</title>
        <authorList>
            <person name="Nedashkovskaya O.I."/>
            <person name="Kukhlevskiy A.D."/>
            <person name="Kim S.-G."/>
            <person name="Zhukova N.V."/>
            <person name="Mikhailov V.V."/>
        </authorList>
    </citation>
    <scope>NUCLEOTIDE SEQUENCE [LARGE SCALE GENOMIC DNA]</scope>
    <source>
        <strain evidence="2 3">10Alg115</strain>
    </source>
</reference>
<dbReference type="AlphaFoldDB" id="A0A5B7TW14"/>
<dbReference type="RefSeq" id="WP_138950356.1">
    <property type="nucleotide sequence ID" value="NZ_CP040749.1"/>
</dbReference>
<dbReference type="KEGG" id="fbe:FF125_14040"/>
<keyword evidence="1" id="KW-0812">Transmembrane</keyword>
<organism evidence="2 3">
    <name type="scientific">Aureibaculum algae</name>
    <dbReference type="NCBI Taxonomy" id="2584122"/>
    <lineage>
        <taxon>Bacteria</taxon>
        <taxon>Pseudomonadati</taxon>
        <taxon>Bacteroidota</taxon>
        <taxon>Flavobacteriia</taxon>
        <taxon>Flavobacteriales</taxon>
        <taxon>Flavobacteriaceae</taxon>
        <taxon>Aureibaculum</taxon>
    </lineage>
</organism>
<keyword evidence="1" id="KW-0472">Membrane</keyword>
<evidence type="ECO:0000313" key="2">
    <source>
        <dbReference type="EMBL" id="QCX39504.1"/>
    </source>
</evidence>